<gene>
    <name evidence="1" type="ORF">S01H4_35984</name>
</gene>
<comment type="caution">
    <text evidence="1">The sequence shown here is derived from an EMBL/GenBank/DDBJ whole genome shotgun (WGS) entry which is preliminary data.</text>
</comment>
<feature type="non-terminal residue" evidence="1">
    <location>
        <position position="1"/>
    </location>
</feature>
<sequence length="230" mass="26091">WLDIDVTPIYKLLGGKSEARKYFGVFGHFRDPMKFIIHPIRSAKHKGSVFFRIFLEALTGIDWKGHRFTSIAEILGYDDKGLYVRETEEHKIGEPKGGKLRLKTVTPRIGKKGPIGWQQIPSYMISQLRGVMPVQVQNFIGWIQGEIEGFDAIGRSIGAHMGSTYPTEKTLTKQFVDEWLKIDRSGGSFAELKAKVEDYNKRQDLRGDKGIPISWSTIAKKGINIRKAEP</sequence>
<name>X1BPB4_9ZZZZ</name>
<dbReference type="EMBL" id="BART01019189">
    <property type="protein sequence ID" value="GAG83012.1"/>
    <property type="molecule type" value="Genomic_DNA"/>
</dbReference>
<proteinExistence type="predicted"/>
<organism evidence="1">
    <name type="scientific">marine sediment metagenome</name>
    <dbReference type="NCBI Taxonomy" id="412755"/>
    <lineage>
        <taxon>unclassified sequences</taxon>
        <taxon>metagenomes</taxon>
        <taxon>ecological metagenomes</taxon>
    </lineage>
</organism>
<accession>X1BPB4</accession>
<evidence type="ECO:0000313" key="1">
    <source>
        <dbReference type="EMBL" id="GAG83012.1"/>
    </source>
</evidence>
<protein>
    <submittedName>
        <fullName evidence="1">Uncharacterized protein</fullName>
    </submittedName>
</protein>
<dbReference type="AlphaFoldDB" id="X1BPB4"/>
<reference evidence="1" key="1">
    <citation type="journal article" date="2014" name="Front. Microbiol.">
        <title>High frequency of phylogenetically diverse reductive dehalogenase-homologous genes in deep subseafloor sedimentary metagenomes.</title>
        <authorList>
            <person name="Kawai M."/>
            <person name="Futagami T."/>
            <person name="Toyoda A."/>
            <person name="Takaki Y."/>
            <person name="Nishi S."/>
            <person name="Hori S."/>
            <person name="Arai W."/>
            <person name="Tsubouchi T."/>
            <person name="Morono Y."/>
            <person name="Uchiyama I."/>
            <person name="Ito T."/>
            <person name="Fujiyama A."/>
            <person name="Inagaki F."/>
            <person name="Takami H."/>
        </authorList>
    </citation>
    <scope>NUCLEOTIDE SEQUENCE</scope>
    <source>
        <strain evidence="1">Expedition CK06-06</strain>
    </source>
</reference>